<dbReference type="InterPro" id="IPR041588">
    <property type="entry name" value="Integrase_H2C2"/>
</dbReference>
<reference evidence="2" key="2">
    <citation type="journal article" date="2017" name="Front. Cell. Infect. Microbiol.">
        <title>Analysis of the Salivary Gland Transcriptome of Unfed and Partially Fed Amblyomma sculptum Ticks and Descriptive Proteome of the Saliva.</title>
        <authorList>
            <person name="Esteves E."/>
            <person name="Maruyama S.R."/>
            <person name="Kawahara R."/>
            <person name="Fujita A."/>
            <person name="Martins L.A."/>
            <person name="Righi A.A."/>
            <person name="Costa F.B."/>
            <person name="Palmisano G."/>
            <person name="Labruna M.B."/>
            <person name="Sa-Nunes A."/>
            <person name="Ribeiro J.M.C."/>
            <person name="Fogaca A.C."/>
        </authorList>
    </citation>
    <scope>NUCLEOTIDE SEQUENCE</scope>
</reference>
<evidence type="ECO:0000259" key="1">
    <source>
        <dbReference type="Pfam" id="PF17921"/>
    </source>
</evidence>
<evidence type="ECO:0000313" key="2">
    <source>
        <dbReference type="EMBL" id="JAT99524.1"/>
    </source>
</evidence>
<accession>A0A1E1XK07</accession>
<sequence>LVITRHLRDAICASFNADPQCGHAGVLRTYARLRLRYYSRGMYCFVRQYIRSCTASQRRKTRPRHDPAPLQQLPCPCHFDRAGIGLYSPLPTSSANNRWVI</sequence>
<organism evidence="2">
    <name type="scientific">Amblyomma sculptum</name>
    <name type="common">Tick</name>
    <dbReference type="NCBI Taxonomy" id="1581419"/>
    <lineage>
        <taxon>Eukaryota</taxon>
        <taxon>Metazoa</taxon>
        <taxon>Ecdysozoa</taxon>
        <taxon>Arthropoda</taxon>
        <taxon>Chelicerata</taxon>
        <taxon>Arachnida</taxon>
        <taxon>Acari</taxon>
        <taxon>Parasitiformes</taxon>
        <taxon>Ixodida</taxon>
        <taxon>Ixodoidea</taxon>
        <taxon>Ixodidae</taxon>
        <taxon>Amblyomminae</taxon>
        <taxon>Amblyomma</taxon>
    </lineage>
</organism>
<feature type="non-terminal residue" evidence="2">
    <location>
        <position position="101"/>
    </location>
</feature>
<name>A0A1E1XK07_AMBSC</name>
<reference evidence="2" key="1">
    <citation type="submission" date="2016-09" db="EMBL/GenBank/DDBJ databases">
        <authorList>
            <person name="Capua I."/>
            <person name="De Benedictis P."/>
            <person name="Joannis T."/>
            <person name="Lombin L.H."/>
            <person name="Cattoli G."/>
        </authorList>
    </citation>
    <scope>NUCLEOTIDE SEQUENCE</scope>
</reference>
<dbReference type="InterPro" id="IPR052160">
    <property type="entry name" value="Gypsy_RT_Integrase-like"/>
</dbReference>
<dbReference type="PANTHER" id="PTHR47266">
    <property type="entry name" value="ENDONUCLEASE-RELATED"/>
    <property type="match status" value="1"/>
</dbReference>
<feature type="non-terminal residue" evidence="2">
    <location>
        <position position="1"/>
    </location>
</feature>
<proteinExistence type="evidence at transcript level"/>
<dbReference type="Gene3D" id="1.10.340.70">
    <property type="match status" value="1"/>
</dbReference>
<dbReference type="EMBL" id="GFAA01003910">
    <property type="protein sequence ID" value="JAT99524.1"/>
    <property type="molecule type" value="mRNA"/>
</dbReference>
<dbReference type="Pfam" id="PF17921">
    <property type="entry name" value="Integrase_H2C2"/>
    <property type="match status" value="1"/>
</dbReference>
<feature type="domain" description="Integrase zinc-binding" evidence="1">
    <location>
        <begin position="4"/>
        <end position="62"/>
    </location>
</feature>
<dbReference type="AlphaFoldDB" id="A0A1E1XK07"/>
<protein>
    <submittedName>
        <fullName evidence="2">Putative tick transposon</fullName>
    </submittedName>
</protein>